<dbReference type="EMBL" id="JRUE01000181">
    <property type="protein sequence ID" value="KXZ67693.1"/>
    <property type="molecule type" value="Genomic_DNA"/>
</dbReference>
<accession>A0A150HN86</accession>
<proteinExistence type="predicted"/>
<dbReference type="AlphaFoldDB" id="A0A150HN86"/>
<evidence type="ECO:0000313" key="1">
    <source>
        <dbReference type="EMBL" id="KXZ67693.1"/>
    </source>
</evidence>
<comment type="caution">
    <text evidence="1">The sequence shown here is derived from an EMBL/GenBank/DDBJ whole genome shotgun (WGS) entry which is preliminary data.</text>
</comment>
<gene>
    <name evidence="1" type="ORF">AVENLUH5627_02043</name>
</gene>
<reference evidence="1 2" key="1">
    <citation type="journal article" date="2016" name="Sci. Rep.">
        <title>Genomic and phenotypic characterization of the species Acinetobacter venetianus.</title>
        <authorList>
            <person name="Fondi M."/>
            <person name="Maida I."/>
            <person name="Perrin E."/>
            <person name="Orlandini V."/>
            <person name="La Torre L."/>
            <person name="Bosi E."/>
            <person name="Negroni A."/>
            <person name="Zanaroli G."/>
            <person name="Fava F."/>
            <person name="Decorosi F."/>
            <person name="Giovannetti L."/>
            <person name="Viti C."/>
            <person name="Vaneechoutte M."/>
            <person name="Dijkshoorn L."/>
            <person name="Fani R."/>
        </authorList>
    </citation>
    <scope>NUCLEOTIDE SEQUENCE [LARGE SCALE GENOMIC DNA]</scope>
    <source>
        <strain evidence="1 2">LUH5627</strain>
    </source>
</reference>
<dbReference type="Proteomes" id="UP000075680">
    <property type="component" value="Unassembled WGS sequence"/>
</dbReference>
<evidence type="ECO:0000313" key="2">
    <source>
        <dbReference type="Proteomes" id="UP000075680"/>
    </source>
</evidence>
<dbReference type="PATRIC" id="fig|52133.18.peg.2116"/>
<sequence length="96" mass="11174">MLLSLEAFKQQKFDQVAAKIMADPKLYLDFESVSDFYKAAWLDEFPQGTTWSATGLDDGAEQFYAVIEYGDHYLYISRAERVTVKLGRRHHYNKNN</sequence>
<name>A0A150HN86_9GAMM</name>
<organism evidence="1 2">
    <name type="scientific">Acinetobacter venetianus</name>
    <dbReference type="NCBI Taxonomy" id="52133"/>
    <lineage>
        <taxon>Bacteria</taxon>
        <taxon>Pseudomonadati</taxon>
        <taxon>Pseudomonadota</taxon>
        <taxon>Gammaproteobacteria</taxon>
        <taxon>Moraxellales</taxon>
        <taxon>Moraxellaceae</taxon>
        <taxon>Acinetobacter</taxon>
    </lineage>
</organism>
<dbReference type="RefSeq" id="WP_023014241.1">
    <property type="nucleotide sequence ID" value="NZ_CP173025.1"/>
</dbReference>
<protein>
    <submittedName>
        <fullName evidence="1">Uncharacterized protein</fullName>
    </submittedName>
</protein>